<keyword evidence="1" id="KW-0472">Membrane</keyword>
<dbReference type="EMBL" id="CP027768">
    <property type="protein sequence ID" value="AYW50100.1"/>
    <property type="molecule type" value="Genomic_DNA"/>
</dbReference>
<feature type="transmembrane region" description="Helical" evidence="1">
    <location>
        <begin position="10"/>
        <end position="27"/>
    </location>
</feature>
<accession>A0A3G5FIF5</accession>
<protein>
    <submittedName>
        <fullName evidence="2">Uncharacterized protein</fullName>
    </submittedName>
</protein>
<dbReference type="Proteomes" id="UP000280475">
    <property type="component" value="Chromosome"/>
</dbReference>
<feature type="transmembrane region" description="Helical" evidence="1">
    <location>
        <begin position="33"/>
        <end position="51"/>
    </location>
</feature>
<keyword evidence="1" id="KW-1133">Transmembrane helix</keyword>
<evidence type="ECO:0000313" key="3">
    <source>
        <dbReference type="Proteomes" id="UP000280475"/>
    </source>
</evidence>
<gene>
    <name evidence="2" type="ORF">C7H83_06320</name>
</gene>
<evidence type="ECO:0000256" key="1">
    <source>
        <dbReference type="SAM" id="Phobius"/>
    </source>
</evidence>
<sequence length="63" mass="7340">MKYFKSEKSFWLYVGGMGLILLFLLLLKVFLNWSFASFLLVAVIVIGLSSFRPISYQVKKMKE</sequence>
<organism evidence="2 3">
    <name type="scientific">Tetragenococcus halophilus</name>
    <name type="common">Pediococcus halophilus</name>
    <dbReference type="NCBI Taxonomy" id="51669"/>
    <lineage>
        <taxon>Bacteria</taxon>
        <taxon>Bacillati</taxon>
        <taxon>Bacillota</taxon>
        <taxon>Bacilli</taxon>
        <taxon>Lactobacillales</taxon>
        <taxon>Enterococcaceae</taxon>
        <taxon>Tetragenococcus</taxon>
    </lineage>
</organism>
<evidence type="ECO:0000313" key="2">
    <source>
        <dbReference type="EMBL" id="AYW50100.1"/>
    </source>
</evidence>
<name>A0A3G5FIF5_TETHA</name>
<dbReference type="AlphaFoldDB" id="A0A3G5FIF5"/>
<keyword evidence="1" id="KW-0812">Transmembrane</keyword>
<proteinExistence type="predicted"/>
<reference evidence="2 3" key="1">
    <citation type="journal article" date="2012" name="Int. J. Syst. Evol. Microbiol.">
        <title>Characterization of Tetragenococcus strains from sugar thick juice reveals a novel species, Tetragenococcus osmophilus sp. nov., and divides Tetragenococcus halophilus into two subspecies, T. halophilus subsp. halophilus subsp. nov. and T. halophilus subsp. flandriensis subsp. nov.</title>
        <authorList>
            <person name="Juste A."/>
            <person name="Van Trappen S."/>
            <person name="Verreth C."/>
            <person name="Cleenwerck I."/>
            <person name="De Vos P."/>
            <person name="Lievens B."/>
            <person name="Willems K.A."/>
        </authorList>
    </citation>
    <scope>NUCLEOTIDE SEQUENCE [LARGE SCALE GENOMIC DNA]</scope>
    <source>
        <strain evidence="2 3">LMG 26042</strain>
    </source>
</reference>